<feature type="compositionally biased region" description="Pro residues" evidence="1">
    <location>
        <begin position="196"/>
        <end position="207"/>
    </location>
</feature>
<protein>
    <recommendedName>
        <fullName evidence="2">Transcription elongation factor Eaf N-terminal domain-containing protein</fullName>
    </recommendedName>
</protein>
<proteinExistence type="predicted"/>
<gene>
    <name evidence="3" type="ORF">PoMZ_12918</name>
</gene>
<dbReference type="InterPro" id="IPR019194">
    <property type="entry name" value="Tscrpt_elong_fac_Eaf_N"/>
</dbReference>
<evidence type="ECO:0000313" key="3">
    <source>
        <dbReference type="EMBL" id="QBZ65951.1"/>
    </source>
</evidence>
<feature type="compositionally biased region" description="Basic and acidic residues" evidence="1">
    <location>
        <begin position="258"/>
        <end position="267"/>
    </location>
</feature>
<dbReference type="Pfam" id="PF09816">
    <property type="entry name" value="EAF"/>
    <property type="match status" value="1"/>
</dbReference>
<evidence type="ECO:0000259" key="2">
    <source>
        <dbReference type="Pfam" id="PF09816"/>
    </source>
</evidence>
<feature type="compositionally biased region" description="Acidic residues" evidence="1">
    <location>
        <begin position="268"/>
        <end position="280"/>
    </location>
</feature>
<organism evidence="3 4">
    <name type="scientific">Pyricularia oryzae</name>
    <name type="common">Rice blast fungus</name>
    <name type="synonym">Magnaporthe oryzae</name>
    <dbReference type="NCBI Taxonomy" id="318829"/>
    <lineage>
        <taxon>Eukaryota</taxon>
        <taxon>Fungi</taxon>
        <taxon>Dikarya</taxon>
        <taxon>Ascomycota</taxon>
        <taxon>Pezizomycotina</taxon>
        <taxon>Sordariomycetes</taxon>
        <taxon>Sordariomycetidae</taxon>
        <taxon>Magnaporthales</taxon>
        <taxon>Pyriculariaceae</taxon>
        <taxon>Pyricularia</taxon>
    </lineage>
</organism>
<dbReference type="AlphaFoldDB" id="A0A4P7NTZ2"/>
<feature type="compositionally biased region" description="Acidic residues" evidence="1">
    <location>
        <begin position="311"/>
        <end position="339"/>
    </location>
</feature>
<dbReference type="VEuPathDB" id="FungiDB:M_BR32_EuGene_00057791"/>
<accession>A0A4P7NTZ2</accession>
<feature type="compositionally biased region" description="Acidic residues" evidence="1">
    <location>
        <begin position="216"/>
        <end position="228"/>
    </location>
</feature>
<feature type="region of interest" description="Disordered" evidence="1">
    <location>
        <begin position="42"/>
        <end position="61"/>
    </location>
</feature>
<dbReference type="Proteomes" id="UP000294847">
    <property type="component" value="Chromosome 7"/>
</dbReference>
<feature type="domain" description="Transcription elongation factor Eaf N-terminal" evidence="2">
    <location>
        <begin position="17"/>
        <end position="113"/>
    </location>
</feature>
<evidence type="ECO:0000313" key="4">
    <source>
        <dbReference type="Proteomes" id="UP000294847"/>
    </source>
</evidence>
<evidence type="ECO:0000256" key="1">
    <source>
        <dbReference type="SAM" id="MobiDB-lite"/>
    </source>
</evidence>
<reference evidence="3 4" key="1">
    <citation type="journal article" date="2019" name="Mol. Biol. Evol.">
        <title>Blast fungal genomes show frequent chromosomal changes, gene gains and losses, and effector gene turnover.</title>
        <authorList>
            <person name="Gomez Luciano L.B."/>
            <person name="Jason Tsai I."/>
            <person name="Chuma I."/>
            <person name="Tosa Y."/>
            <person name="Chen Y.H."/>
            <person name="Li J.Y."/>
            <person name="Li M.Y."/>
            <person name="Jade Lu M.Y."/>
            <person name="Nakayashiki H."/>
            <person name="Li W.H."/>
        </authorList>
    </citation>
    <scope>NUCLEOTIDE SEQUENCE [LARGE SCALE GENOMIC DNA]</scope>
    <source>
        <strain evidence="3">MZ5-1-6</strain>
    </source>
</reference>
<dbReference type="EMBL" id="CP034210">
    <property type="protein sequence ID" value="QBZ65951.1"/>
    <property type="molecule type" value="Genomic_DNA"/>
</dbReference>
<feature type="region of interest" description="Disordered" evidence="1">
    <location>
        <begin position="150"/>
        <end position="339"/>
    </location>
</feature>
<name>A0A4P7NTZ2_PYROR</name>
<dbReference type="OMA" id="VDSTFHM"/>
<sequence length="339" mass="37055">MAASGSMVDPTKPEKFRVVIGDELLGKSTKEVFTGVRYNHRPAEEAPGSARITPSKPGSGTFDLAFREPDGTKYSYNGTRAMNDGQYVLVFDPNKRTFVLHKLDSLFNMNLVGTPDNDDPAALKKQHPFLSGHGVPRHLELKAAAIAGTGKAAGKAKPNTALRAPKKQAPKKKEVAKKPPQKPAAPQETMVLPQAPSAPSPASPPPQKQKKKEVNSDDEDDEDSDDGLEIVYTDSQEAKPRANKGAAFSPPFSQPTRRFSEFIKDHNDEDDEDADADGEPESDHDVAEAMDEDEPEHESTNYNEYNKPDQDDFGDLEEDLEAALEQELAAEESDVSEED</sequence>